<dbReference type="KEGG" id="alq:C7Y71_003915"/>
<name>A0A5P8E5N5_9BACT</name>
<protein>
    <submittedName>
        <fullName evidence="1">Uncharacterized protein</fullName>
    </submittedName>
</protein>
<keyword evidence="2" id="KW-1185">Reference proteome</keyword>
<organism evidence="1 2">
    <name type="scientific">Pseudoprevotella muciniphila</name>
    <dbReference type="NCBI Taxonomy" id="2133944"/>
    <lineage>
        <taxon>Bacteria</taxon>
        <taxon>Pseudomonadati</taxon>
        <taxon>Bacteroidota</taxon>
        <taxon>Bacteroidia</taxon>
        <taxon>Bacteroidales</taxon>
        <taxon>Prevotellaceae</taxon>
        <taxon>Pseudoprevotella</taxon>
    </lineage>
</organism>
<reference evidence="1 2" key="1">
    <citation type="submission" date="2018-11" db="EMBL/GenBank/DDBJ databases">
        <authorList>
            <person name="Na S.W."/>
            <person name="Baik M."/>
        </authorList>
    </citation>
    <scope>NUCLEOTIDE SEQUENCE [LARGE SCALE GENOMIC DNA]</scope>
    <source>
        <strain evidence="1 2">E39</strain>
    </source>
</reference>
<sequence length="1083" mass="113943">MLLLLAMCGIGASAQTTVSLNGTSTTGGTFYRGGKYSQGAGDAQSGSTWCCSWVNTGSTPQITLEVRDGTWGNMNSYNANGFAMYRGNSGLVNGNTLYYRLAIANGYRINGIEMQFYNANASYPVTLSCNGVSATATSTSASAAATLTVTDLKAQYVDIALTVGANQGCFVPVFNVTYEAADIEYNYSYTMYDASHNELGTGSNSLMGYAEGYTFTAPSVNGYAFLSAVDGTTFQPLDLSGTITATSIVLLYSPILSDLASADATKAYTLTTPRAFIHAESADATEFSRTMVSNGTADMTNPLHQWTFVTLGGKTYLYNVGAKKFASYTTNKSHHLVTSAPAYVTGDASTYKTGYPIVLKFTNDANTDQPTATLNMSAGGVMIDSWTTHDEGNVQQILQVPSVTVVPEAYVANFTCTGGGLTSVYVDGTEVALGTDVVLTSGATVSSSAAVNAIESYNGFATLAEALADANFAGTVDVALPATVTTVTLNVTRDNRVVKTVTIENVPENTEINVVSALGGTPNYVSNISPTTVTSTDVDQTVTVTYDSSLPFELSADPTDATVSTPYFFILRSKYAYGNNVTSSSSYDLANDEYYWTFGGNEFDGITVYNRTHGYMRVGTTDNSVATFDTTPFAFAISPNNNQTDGFNLYVPGTNSYINDRGNKISTWLHSAAASDAGSCLKVFTINDLVLNLIASDIDPYFEYAGCVNALQVTDASNLAEEYSALKAAPNYNDYLTFKAKVEGYQMVEATEGYYLILSGLDAFRTKQGVDKAMLYNTSSKNVAWGNVDVSAAQIMKLKAVEGTTTFRLYVPLAGTYLQTKAGVTTEDEASGIAFEVVAKKPSKVALVYNANGGTDAALHAAGHNSGAGASGSLTGWTADGDASMWHLIPVEIEEITLISPAGVADGEEVMQGFANGYDAQLPLNVGVFTITEDLGAGARLDTIATSQIAADQGYIISGVKGATVPLLPVNGTVDVPAGNLLVAGDGSSVVSGGYILAYKKGEAEAKFWSINGLTVPANRSYLPAGTPTRGLENIFGGIGEDVTGINGITTGAENGTVYDLQGRRVNNATKGVYIINGKKVIK</sequence>
<proteinExistence type="predicted"/>
<dbReference type="EMBL" id="CP033459">
    <property type="protein sequence ID" value="QFQ12234.1"/>
    <property type="molecule type" value="Genomic_DNA"/>
</dbReference>
<accession>A0A5P8E5N5</accession>
<gene>
    <name evidence="1" type="ORF">C7Y71_003915</name>
</gene>
<dbReference type="Proteomes" id="UP000249375">
    <property type="component" value="Chromosome"/>
</dbReference>
<evidence type="ECO:0000313" key="1">
    <source>
        <dbReference type="EMBL" id="QFQ12234.1"/>
    </source>
</evidence>
<dbReference type="AlphaFoldDB" id="A0A5P8E5N5"/>
<evidence type="ECO:0000313" key="2">
    <source>
        <dbReference type="Proteomes" id="UP000249375"/>
    </source>
</evidence>